<dbReference type="PROSITE" id="PS51910">
    <property type="entry name" value="GH18_2"/>
    <property type="match status" value="1"/>
</dbReference>
<dbReference type="SUPFAM" id="SSF51445">
    <property type="entry name" value="(Trans)glycosidases"/>
    <property type="match status" value="1"/>
</dbReference>
<dbReference type="InterPro" id="IPR017853">
    <property type="entry name" value="GH"/>
</dbReference>
<keyword evidence="3" id="KW-0858">Xylan degradation</keyword>
<keyword evidence="4" id="KW-1185">Reference proteome</keyword>
<organism evidence="3 4">
    <name type="scientific">Dichanthelium oligosanthes</name>
    <dbReference type="NCBI Taxonomy" id="888268"/>
    <lineage>
        <taxon>Eukaryota</taxon>
        <taxon>Viridiplantae</taxon>
        <taxon>Streptophyta</taxon>
        <taxon>Embryophyta</taxon>
        <taxon>Tracheophyta</taxon>
        <taxon>Spermatophyta</taxon>
        <taxon>Magnoliopsida</taxon>
        <taxon>Liliopsida</taxon>
        <taxon>Poales</taxon>
        <taxon>Poaceae</taxon>
        <taxon>PACMAD clade</taxon>
        <taxon>Panicoideae</taxon>
        <taxon>Panicodae</taxon>
        <taxon>Paniceae</taxon>
        <taxon>Dichantheliinae</taxon>
        <taxon>Dichanthelium</taxon>
    </lineage>
</organism>
<evidence type="ECO:0000313" key="3">
    <source>
        <dbReference type="EMBL" id="OEL34732.1"/>
    </source>
</evidence>
<proteinExistence type="predicted"/>
<feature type="non-terminal residue" evidence="3">
    <location>
        <position position="1"/>
    </location>
</feature>
<dbReference type="Proteomes" id="UP000095767">
    <property type="component" value="Unassembled WGS sequence"/>
</dbReference>
<name>A0A1E5WBH2_9POAL</name>
<feature type="domain" description="GH18" evidence="2">
    <location>
        <begin position="1"/>
        <end position="109"/>
    </location>
</feature>
<dbReference type="GO" id="GO:0045493">
    <property type="term" value="P:xylan catabolic process"/>
    <property type="evidence" value="ECO:0007669"/>
    <property type="project" value="UniProtKB-KW"/>
</dbReference>
<sequence>ASLPREREAKPVGAAADGSASKGIPVSLSIGGFGIGYSLLTRQAALDLFEHLWNSYFGGSKSGVHRSFGDAWLDGVDLFLEHGTAVDRYNVLALELAKHNIRGGPRKLT</sequence>
<dbReference type="GO" id="GO:0004568">
    <property type="term" value="F:chitinase activity"/>
    <property type="evidence" value="ECO:0007669"/>
    <property type="project" value="TreeGrafter"/>
</dbReference>
<dbReference type="AlphaFoldDB" id="A0A1E5WBH2"/>
<dbReference type="Gene3D" id="3.20.20.80">
    <property type="entry name" value="Glycosidases"/>
    <property type="match status" value="1"/>
</dbReference>
<dbReference type="PANTHER" id="PTHR45708">
    <property type="entry name" value="ENDOCHITINASE"/>
    <property type="match status" value="1"/>
</dbReference>
<evidence type="ECO:0000259" key="2">
    <source>
        <dbReference type="PROSITE" id="PS51910"/>
    </source>
</evidence>
<keyword evidence="3" id="KW-0624">Polysaccharide degradation</keyword>
<dbReference type="InterPro" id="IPR001223">
    <property type="entry name" value="Glyco_hydro18_cat"/>
</dbReference>
<protein>
    <submittedName>
        <fullName evidence="3">Xylanase inhibitor protein 1</fullName>
    </submittedName>
</protein>
<reference evidence="3 4" key="1">
    <citation type="submission" date="2016-09" db="EMBL/GenBank/DDBJ databases">
        <title>The draft genome of Dichanthelium oligosanthes: A C3 panicoid grass species.</title>
        <authorList>
            <person name="Studer A.J."/>
            <person name="Schnable J.C."/>
            <person name="Brutnell T.P."/>
        </authorList>
    </citation>
    <scope>NUCLEOTIDE SEQUENCE [LARGE SCALE GENOMIC DNA]</scope>
    <source>
        <strain evidence="4">cv. Kellogg 1175</strain>
        <tissue evidence="3">Leaf</tissue>
    </source>
</reference>
<feature type="compositionally biased region" description="Basic and acidic residues" evidence="1">
    <location>
        <begin position="1"/>
        <end position="10"/>
    </location>
</feature>
<evidence type="ECO:0000313" key="4">
    <source>
        <dbReference type="Proteomes" id="UP000095767"/>
    </source>
</evidence>
<feature type="region of interest" description="Disordered" evidence="1">
    <location>
        <begin position="1"/>
        <end position="24"/>
    </location>
</feature>
<dbReference type="EMBL" id="LWDX02014461">
    <property type="protein sequence ID" value="OEL34732.1"/>
    <property type="molecule type" value="Genomic_DNA"/>
</dbReference>
<dbReference type="PANTHER" id="PTHR45708:SF9">
    <property type="entry name" value="XYLANASE INHIBITOR PROTEIN 1"/>
    <property type="match status" value="1"/>
</dbReference>
<keyword evidence="3" id="KW-0326">Glycosidase</keyword>
<dbReference type="GO" id="GO:0005576">
    <property type="term" value="C:extracellular region"/>
    <property type="evidence" value="ECO:0007669"/>
    <property type="project" value="TreeGrafter"/>
</dbReference>
<dbReference type="OrthoDB" id="683173at2759"/>
<dbReference type="InterPro" id="IPR050542">
    <property type="entry name" value="Glycosyl_Hydrlase18_Chitinase"/>
</dbReference>
<evidence type="ECO:0000256" key="1">
    <source>
        <dbReference type="SAM" id="MobiDB-lite"/>
    </source>
</evidence>
<accession>A0A1E5WBH2</accession>
<keyword evidence="3" id="KW-0378">Hydrolase</keyword>
<comment type="caution">
    <text evidence="3">The sequence shown here is derived from an EMBL/GenBank/DDBJ whole genome shotgun (WGS) entry which is preliminary data.</text>
</comment>
<keyword evidence="3" id="KW-0119">Carbohydrate metabolism</keyword>
<gene>
    <name evidence="3" type="ORF">BAE44_0004242</name>
</gene>